<dbReference type="OrthoDB" id="3037908at2759"/>
<evidence type="ECO:0000256" key="1">
    <source>
        <dbReference type="ARBA" id="ARBA00004123"/>
    </source>
</evidence>
<dbReference type="Pfam" id="PF00172">
    <property type="entry name" value="Zn_clus"/>
    <property type="match status" value="1"/>
</dbReference>
<dbReference type="GeneID" id="28819431"/>
<feature type="region of interest" description="Disordered" evidence="6">
    <location>
        <begin position="1"/>
        <end position="21"/>
    </location>
</feature>
<dbReference type="Gene3D" id="4.10.240.10">
    <property type="entry name" value="Zn(2)-C6 fungal-type DNA-binding domain"/>
    <property type="match status" value="1"/>
</dbReference>
<keyword evidence="3" id="KW-0805">Transcription regulation</keyword>
<dbReference type="InterPro" id="IPR036864">
    <property type="entry name" value="Zn2-C6_fun-type_DNA-bd_sf"/>
</dbReference>
<dbReference type="CDD" id="cd00067">
    <property type="entry name" value="GAL4"/>
    <property type="match status" value="1"/>
</dbReference>
<evidence type="ECO:0000256" key="5">
    <source>
        <dbReference type="ARBA" id="ARBA00023242"/>
    </source>
</evidence>
<dbReference type="GO" id="GO:0005634">
    <property type="term" value="C:nucleus"/>
    <property type="evidence" value="ECO:0007669"/>
    <property type="project" value="UniProtKB-SubCell"/>
</dbReference>
<sequence length="611" mass="68343">MSSHAESSAAPTHPNIDESSKTQQLQKNACLVCRRRKLRCDGVSPSCGRCARLGHECIYNDARKKSGPRRGYVKGLESRLAQVEDLLKKYETSEGGKHESSNTLHVDIGDPSVFDDLDIQMPLDLDQSLMTSAEDNETFSRSFDPLITTPFSGINLSDLSSAPLDDASLWAMIELGVEEPLPPQDTIDELTEIYFTKVHPSIPIIHQSRYLASLSLPTHSRPPISLRYAILSHSASITPSYHHLHIHFHLLSRKYAQIAETSPNRQKYINIQHVQAWLLIAMYEFKMMMFPNAWMTTGRAVRICQMLGLHRLDGLGLDVKRTLRGVGERGEREERRRAFWWGFSMDRYAAVGTGWPLIVDERDIVTNMPCSEEAFEQGMDDAPGISLAEAMSPAHASSLSPFAGCVVVASLTGRVFQHLHRPTTTVSEEEENLEFWKRHRSIDNTLLNMSLYLPAHLRLPSGSSNPNTIFLNMSLQSAVICLHQAAIFKAEKQMAGTAELVVEESKARCFAAAMQVSHVMKWVAHVDLATLNVYTPFSLYVATRIFAEIAKRNPYDDEAQSSMRFLLSALVAIKDSNPLAESYLLQLDLEGFGLPALQENVTFSNLEQSVV</sequence>
<dbReference type="KEGG" id="psco:LY89DRAFT_592586"/>
<keyword evidence="5" id="KW-0539">Nucleus</keyword>
<dbReference type="SMART" id="SM00066">
    <property type="entry name" value="GAL4"/>
    <property type="match status" value="1"/>
</dbReference>
<comment type="subcellular location">
    <subcellularLocation>
        <location evidence="1">Nucleus</location>
    </subcellularLocation>
</comment>
<dbReference type="GO" id="GO:0003677">
    <property type="term" value="F:DNA binding"/>
    <property type="evidence" value="ECO:0007669"/>
    <property type="project" value="InterPro"/>
</dbReference>
<evidence type="ECO:0000313" key="9">
    <source>
        <dbReference type="Proteomes" id="UP000070700"/>
    </source>
</evidence>
<dbReference type="SMART" id="SM00906">
    <property type="entry name" value="Fungal_trans"/>
    <property type="match status" value="1"/>
</dbReference>
<dbReference type="InterPro" id="IPR007219">
    <property type="entry name" value="XnlR_reg_dom"/>
</dbReference>
<proteinExistence type="predicted"/>
<dbReference type="InterPro" id="IPR050815">
    <property type="entry name" value="TF_fung"/>
</dbReference>
<dbReference type="PANTHER" id="PTHR47338:SF10">
    <property type="entry name" value="TRANSCRIPTION FACTOR DOMAIN-CONTAINING PROTEIN-RELATED"/>
    <property type="match status" value="1"/>
</dbReference>
<dbReference type="PROSITE" id="PS00463">
    <property type="entry name" value="ZN2_CY6_FUNGAL_1"/>
    <property type="match status" value="1"/>
</dbReference>
<keyword evidence="2" id="KW-0479">Metal-binding</keyword>
<name>A0A194WXY9_MOLSC</name>
<dbReference type="CDD" id="cd12148">
    <property type="entry name" value="fungal_TF_MHR"/>
    <property type="match status" value="1"/>
</dbReference>
<evidence type="ECO:0000259" key="7">
    <source>
        <dbReference type="PROSITE" id="PS50048"/>
    </source>
</evidence>
<dbReference type="InParanoid" id="A0A194WXY9"/>
<dbReference type="RefSeq" id="XP_018067196.1">
    <property type="nucleotide sequence ID" value="XM_018209705.1"/>
</dbReference>
<organism evidence="8 9">
    <name type="scientific">Mollisia scopiformis</name>
    <name type="common">Conifer needle endophyte fungus</name>
    <name type="synonym">Phialocephala scopiformis</name>
    <dbReference type="NCBI Taxonomy" id="149040"/>
    <lineage>
        <taxon>Eukaryota</taxon>
        <taxon>Fungi</taxon>
        <taxon>Dikarya</taxon>
        <taxon>Ascomycota</taxon>
        <taxon>Pezizomycotina</taxon>
        <taxon>Leotiomycetes</taxon>
        <taxon>Helotiales</taxon>
        <taxon>Mollisiaceae</taxon>
        <taxon>Mollisia</taxon>
    </lineage>
</organism>
<dbReference type="EMBL" id="KQ947423">
    <property type="protein sequence ID" value="KUJ12841.1"/>
    <property type="molecule type" value="Genomic_DNA"/>
</dbReference>
<dbReference type="STRING" id="149040.A0A194WXY9"/>
<keyword evidence="4" id="KW-0804">Transcription</keyword>
<evidence type="ECO:0000256" key="6">
    <source>
        <dbReference type="SAM" id="MobiDB-lite"/>
    </source>
</evidence>
<dbReference type="SUPFAM" id="SSF57701">
    <property type="entry name" value="Zn2/Cys6 DNA-binding domain"/>
    <property type="match status" value="1"/>
</dbReference>
<dbReference type="Proteomes" id="UP000070700">
    <property type="component" value="Unassembled WGS sequence"/>
</dbReference>
<dbReference type="Pfam" id="PF04082">
    <property type="entry name" value="Fungal_trans"/>
    <property type="match status" value="1"/>
</dbReference>
<dbReference type="GO" id="GO:0000981">
    <property type="term" value="F:DNA-binding transcription factor activity, RNA polymerase II-specific"/>
    <property type="evidence" value="ECO:0007669"/>
    <property type="project" value="InterPro"/>
</dbReference>
<gene>
    <name evidence="8" type="ORF">LY89DRAFT_592586</name>
</gene>
<evidence type="ECO:0000256" key="2">
    <source>
        <dbReference type="ARBA" id="ARBA00022723"/>
    </source>
</evidence>
<dbReference type="GO" id="GO:0008270">
    <property type="term" value="F:zinc ion binding"/>
    <property type="evidence" value="ECO:0007669"/>
    <property type="project" value="InterPro"/>
</dbReference>
<reference evidence="8 9" key="1">
    <citation type="submission" date="2015-10" db="EMBL/GenBank/DDBJ databases">
        <title>Full genome of DAOMC 229536 Phialocephala scopiformis, a fungal endophyte of spruce producing the potent anti-insectan compound rugulosin.</title>
        <authorList>
            <consortium name="DOE Joint Genome Institute"/>
            <person name="Walker A.K."/>
            <person name="Frasz S.L."/>
            <person name="Seifert K.A."/>
            <person name="Miller J.D."/>
            <person name="Mondo S.J."/>
            <person name="Labutti K."/>
            <person name="Lipzen A."/>
            <person name="Dockter R."/>
            <person name="Kennedy M."/>
            <person name="Grigoriev I.V."/>
            <person name="Spatafora J.W."/>
        </authorList>
    </citation>
    <scope>NUCLEOTIDE SEQUENCE [LARGE SCALE GENOMIC DNA]</scope>
    <source>
        <strain evidence="8 9">CBS 120377</strain>
    </source>
</reference>
<feature type="domain" description="Zn(2)-C6 fungal-type" evidence="7">
    <location>
        <begin position="29"/>
        <end position="59"/>
    </location>
</feature>
<dbReference type="InterPro" id="IPR001138">
    <property type="entry name" value="Zn2Cys6_DnaBD"/>
</dbReference>
<dbReference type="GO" id="GO:0006351">
    <property type="term" value="P:DNA-templated transcription"/>
    <property type="evidence" value="ECO:0007669"/>
    <property type="project" value="InterPro"/>
</dbReference>
<evidence type="ECO:0000256" key="3">
    <source>
        <dbReference type="ARBA" id="ARBA00023015"/>
    </source>
</evidence>
<feature type="compositionally biased region" description="Polar residues" evidence="6">
    <location>
        <begin position="1"/>
        <end position="10"/>
    </location>
</feature>
<protein>
    <recommendedName>
        <fullName evidence="7">Zn(2)-C6 fungal-type domain-containing protein</fullName>
    </recommendedName>
</protein>
<dbReference type="PANTHER" id="PTHR47338">
    <property type="entry name" value="ZN(II)2CYS6 TRANSCRIPTION FACTOR (EUROFUNG)-RELATED"/>
    <property type="match status" value="1"/>
</dbReference>
<evidence type="ECO:0000256" key="4">
    <source>
        <dbReference type="ARBA" id="ARBA00023163"/>
    </source>
</evidence>
<accession>A0A194WXY9</accession>
<dbReference type="AlphaFoldDB" id="A0A194WXY9"/>
<keyword evidence="9" id="KW-1185">Reference proteome</keyword>
<dbReference type="PROSITE" id="PS50048">
    <property type="entry name" value="ZN2_CY6_FUNGAL_2"/>
    <property type="match status" value="1"/>
</dbReference>
<evidence type="ECO:0000313" key="8">
    <source>
        <dbReference type="EMBL" id="KUJ12841.1"/>
    </source>
</evidence>